<keyword evidence="1" id="KW-0732">Signal</keyword>
<reference evidence="2" key="1">
    <citation type="submission" date="2018-01" db="EMBL/GenBank/DDBJ databases">
        <title>An insight into the sialome of Amazonian anophelines.</title>
        <authorList>
            <person name="Ribeiro J.M."/>
            <person name="Scarpassa V."/>
            <person name="Calvo E."/>
        </authorList>
    </citation>
    <scope>NUCLEOTIDE SEQUENCE</scope>
</reference>
<evidence type="ECO:0000256" key="1">
    <source>
        <dbReference type="SAM" id="SignalP"/>
    </source>
</evidence>
<protein>
    <submittedName>
        <fullName evidence="2">Putative secreted protein</fullName>
    </submittedName>
</protein>
<feature type="signal peptide" evidence="1">
    <location>
        <begin position="1"/>
        <end position="18"/>
    </location>
</feature>
<organism evidence="2">
    <name type="scientific">Anopheles darlingi</name>
    <name type="common">Mosquito</name>
    <dbReference type="NCBI Taxonomy" id="43151"/>
    <lineage>
        <taxon>Eukaryota</taxon>
        <taxon>Metazoa</taxon>
        <taxon>Ecdysozoa</taxon>
        <taxon>Arthropoda</taxon>
        <taxon>Hexapoda</taxon>
        <taxon>Insecta</taxon>
        <taxon>Pterygota</taxon>
        <taxon>Neoptera</taxon>
        <taxon>Endopterygota</taxon>
        <taxon>Diptera</taxon>
        <taxon>Nematocera</taxon>
        <taxon>Culicoidea</taxon>
        <taxon>Culicidae</taxon>
        <taxon>Anophelinae</taxon>
        <taxon>Anopheles</taxon>
    </lineage>
</organism>
<evidence type="ECO:0000313" key="2">
    <source>
        <dbReference type="EMBL" id="MBW77037.1"/>
    </source>
</evidence>
<sequence>MLLAHLLLQLHVLGNVEQQVEGDAQQLLLLTGEQLELLVDFIVVVLLLAWIRPIHRSAVRAAGRLRGRGGTAAQTTETIG</sequence>
<dbReference type="EMBL" id="GGFL01012859">
    <property type="protein sequence ID" value="MBW77037.1"/>
    <property type="molecule type" value="Transcribed_RNA"/>
</dbReference>
<dbReference type="AlphaFoldDB" id="A0A2M4DHJ5"/>
<accession>A0A2M4DHJ5</accession>
<proteinExistence type="predicted"/>
<feature type="chain" id="PRO_5014876134" evidence="1">
    <location>
        <begin position="19"/>
        <end position="80"/>
    </location>
</feature>
<name>A0A2M4DHJ5_ANODA</name>